<sequence>MDVARLDELPALLARLPRRYRALLLQSKAHTPHDPEELEQLLLTLRLERHAQRPPTPEEICACRAIAAEVLHMGNLRASSGLRRLHSSALCVCFCSRWCSWIRARDNAFSTAAAPSCGEPQPVMRCAPLWKGGPQGGVYLSYDTAKYDFRSLLHRVFADVLASVEPHQCGTCGATHGRCKVDGLSLLHATTEGKRELGYMDLELAQRGELLAYSKGIDDATRYGCSTFNRIFKASPLRHEFLALYQRLLVEVLAPQLNTAGLVYQASPVFRVFLSRHLAVGPRHTDAAYHKQPNEINVWVPFTDVFESNSLQVESTAGMSDFEPILCSFGQMYLFRGNECEHFTECNLTNHTRVSMDFRVIRREDLEVCPVAQAPPSQHEMKGAGEYFTLGRYYQRTWAGN</sequence>
<dbReference type="EMBL" id="JBGBPQ010000020">
    <property type="protein sequence ID" value="KAL1504276.1"/>
    <property type="molecule type" value="Genomic_DNA"/>
</dbReference>
<evidence type="ECO:0008006" key="3">
    <source>
        <dbReference type="Google" id="ProtNLM"/>
    </source>
</evidence>
<dbReference type="AlphaFoldDB" id="A0AB34IPF6"/>
<reference evidence="1 2" key="1">
    <citation type="journal article" date="2024" name="Science">
        <title>Giant polyketide synthase enzymes in the biosynthesis of giant marine polyether toxins.</title>
        <authorList>
            <person name="Fallon T.R."/>
            <person name="Shende V.V."/>
            <person name="Wierzbicki I.H."/>
            <person name="Pendleton A.L."/>
            <person name="Watervoot N.F."/>
            <person name="Auber R.P."/>
            <person name="Gonzalez D.J."/>
            <person name="Wisecaver J.H."/>
            <person name="Moore B.S."/>
        </authorList>
    </citation>
    <scope>NUCLEOTIDE SEQUENCE [LARGE SCALE GENOMIC DNA]</scope>
    <source>
        <strain evidence="1 2">12B1</strain>
    </source>
</reference>
<accession>A0AB34IPF6</accession>
<evidence type="ECO:0000313" key="2">
    <source>
        <dbReference type="Proteomes" id="UP001515480"/>
    </source>
</evidence>
<organism evidence="1 2">
    <name type="scientific">Prymnesium parvum</name>
    <name type="common">Toxic golden alga</name>
    <dbReference type="NCBI Taxonomy" id="97485"/>
    <lineage>
        <taxon>Eukaryota</taxon>
        <taxon>Haptista</taxon>
        <taxon>Haptophyta</taxon>
        <taxon>Prymnesiophyceae</taxon>
        <taxon>Prymnesiales</taxon>
        <taxon>Prymnesiaceae</taxon>
        <taxon>Prymnesium</taxon>
    </lineage>
</organism>
<protein>
    <recommendedName>
        <fullName evidence="3">NAD(+)--protein-arginine ADP-ribosyltransferase</fullName>
    </recommendedName>
</protein>
<comment type="caution">
    <text evidence="1">The sequence shown here is derived from an EMBL/GenBank/DDBJ whole genome shotgun (WGS) entry which is preliminary data.</text>
</comment>
<evidence type="ECO:0000313" key="1">
    <source>
        <dbReference type="EMBL" id="KAL1504276.1"/>
    </source>
</evidence>
<dbReference type="SUPFAM" id="SSF51197">
    <property type="entry name" value="Clavaminate synthase-like"/>
    <property type="match status" value="1"/>
</dbReference>
<name>A0AB34IPF6_PRYPA</name>
<keyword evidence="2" id="KW-1185">Reference proteome</keyword>
<gene>
    <name evidence="1" type="ORF">AB1Y20_010685</name>
</gene>
<proteinExistence type="predicted"/>
<dbReference type="Proteomes" id="UP001515480">
    <property type="component" value="Unassembled WGS sequence"/>
</dbReference>